<name>F2BAR1_9NEIS</name>
<evidence type="ECO:0000313" key="1">
    <source>
        <dbReference type="EMBL" id="EGF11473.1"/>
    </source>
</evidence>
<accession>F2BAR1</accession>
<organism evidence="1 2">
    <name type="scientific">Neisseria bacilliformis ATCC BAA-1200</name>
    <dbReference type="NCBI Taxonomy" id="888742"/>
    <lineage>
        <taxon>Bacteria</taxon>
        <taxon>Pseudomonadati</taxon>
        <taxon>Pseudomonadota</taxon>
        <taxon>Betaproteobacteria</taxon>
        <taxon>Neisseriales</taxon>
        <taxon>Neisseriaceae</taxon>
        <taxon>Neisseria</taxon>
    </lineage>
</organism>
<comment type="caution">
    <text evidence="1">The sequence shown here is derived from an EMBL/GenBank/DDBJ whole genome shotgun (WGS) entry which is preliminary data.</text>
</comment>
<gene>
    <name evidence="1" type="ORF">HMPREF9123_0815</name>
</gene>
<reference evidence="1 2" key="1">
    <citation type="submission" date="2011-02" db="EMBL/GenBank/DDBJ databases">
        <authorList>
            <person name="Muzny D."/>
            <person name="Qin X."/>
            <person name="Deng J."/>
            <person name="Jiang H."/>
            <person name="Liu Y."/>
            <person name="Qu J."/>
            <person name="Song X.-Z."/>
            <person name="Zhang L."/>
            <person name="Thornton R."/>
            <person name="Coyle M."/>
            <person name="Francisco L."/>
            <person name="Jackson L."/>
            <person name="Javaid M."/>
            <person name="Korchina V."/>
            <person name="Kovar C."/>
            <person name="Mata R."/>
            <person name="Mathew T."/>
            <person name="Ngo R."/>
            <person name="Nguyen L."/>
            <person name="Nguyen N."/>
            <person name="Okwuonu G."/>
            <person name="Ongeri F."/>
            <person name="Pham C."/>
            <person name="Simmons D."/>
            <person name="Wilczek-Boney K."/>
            <person name="Hale W."/>
            <person name="Jakkamsetti A."/>
            <person name="Pham P."/>
            <person name="Ruth R."/>
            <person name="San Lucas F."/>
            <person name="Warren J."/>
            <person name="Zhang J."/>
            <person name="Zhao Z."/>
            <person name="Zhou C."/>
            <person name="Zhu D."/>
            <person name="Lee S."/>
            <person name="Bess C."/>
            <person name="Blankenburg K."/>
            <person name="Forbes L."/>
            <person name="Fu Q."/>
            <person name="Gubbala S."/>
            <person name="Hirani K."/>
            <person name="Jayaseelan J.C."/>
            <person name="Lara F."/>
            <person name="Munidasa M."/>
            <person name="Palculict T."/>
            <person name="Patil S."/>
            <person name="Pu L.-L."/>
            <person name="Saada N."/>
            <person name="Tang L."/>
            <person name="Weissenberger G."/>
            <person name="Zhu Y."/>
            <person name="Hemphill L."/>
            <person name="Shang Y."/>
            <person name="Youmans B."/>
            <person name="Ayvaz T."/>
            <person name="Ross M."/>
            <person name="Santibanez J."/>
            <person name="Aqrawi P."/>
            <person name="Gross S."/>
            <person name="Joshi V."/>
            <person name="Fowler G."/>
            <person name="Nazareth L."/>
            <person name="Reid J."/>
            <person name="Worley K."/>
            <person name="Petrosino J."/>
            <person name="Highlander S."/>
            <person name="Gibbs R."/>
        </authorList>
    </citation>
    <scope>NUCLEOTIDE SEQUENCE [LARGE SCALE GENOMIC DNA]</scope>
    <source>
        <strain evidence="1 2">ATCC BAA-1200</strain>
    </source>
</reference>
<evidence type="ECO:0000313" key="2">
    <source>
        <dbReference type="Proteomes" id="UP000004105"/>
    </source>
</evidence>
<sequence>MNCARPSEHCIRTAFAVHGIRVFSVSPQTACVAALHILP</sequence>
<dbReference type="HOGENOM" id="CLU_3313181_0_0_4"/>
<dbReference type="Proteomes" id="UP000004105">
    <property type="component" value="Unassembled WGS sequence"/>
</dbReference>
<protein>
    <submittedName>
        <fullName evidence="1">Uncharacterized protein</fullName>
    </submittedName>
</protein>
<dbReference type="EMBL" id="AFAY01000015">
    <property type="protein sequence ID" value="EGF11473.1"/>
    <property type="molecule type" value="Genomic_DNA"/>
</dbReference>
<keyword evidence="2" id="KW-1185">Reference proteome</keyword>
<dbReference type="AlphaFoldDB" id="F2BAR1"/>
<proteinExistence type="predicted"/>